<keyword evidence="1" id="KW-0472">Membrane</keyword>
<dbReference type="InterPro" id="IPR056613">
    <property type="entry name" value="DUF7287"/>
</dbReference>
<reference evidence="5" key="2">
    <citation type="submission" date="2016-08" db="EMBL/GenBank/DDBJ databases">
        <title>Discovery of first anaerobic lithoheterotrophic haloarchae widely represented in hypersaline habitats.</title>
        <authorList>
            <person name="Sorokin D.Y."/>
            <person name="Kublanov I.V."/>
            <person name="Roman P."/>
            <person name="Sinninghe Damste J.S."/>
            <person name="Golyshin P.N."/>
            <person name="Rojo D."/>
            <person name="Ciordia S."/>
            <person name="Mena Md.C."/>
            <person name="Ferrer M."/>
            <person name="Smedile F."/>
            <person name="Messina E."/>
            <person name="La Cono V."/>
            <person name="Yakimov M.M."/>
        </authorList>
    </citation>
    <scope>NUCLEOTIDE SEQUENCE [LARGE SCALE GENOMIC DNA]</scope>
    <source>
        <strain evidence="5">HSR6</strain>
    </source>
</reference>
<proteinExistence type="predicted"/>
<dbReference type="Proteomes" id="UP000185608">
    <property type="component" value="Chromosome"/>
</dbReference>
<dbReference type="Proteomes" id="UP000186165">
    <property type="component" value="Chromosome"/>
</dbReference>
<organism evidence="2 4">
    <name type="scientific">Halodesulfurarchaeum formicicum</name>
    <dbReference type="NCBI Taxonomy" id="1873524"/>
    <lineage>
        <taxon>Archaea</taxon>
        <taxon>Methanobacteriati</taxon>
        <taxon>Methanobacteriota</taxon>
        <taxon>Stenosarchaea group</taxon>
        <taxon>Halobacteria</taxon>
        <taxon>Halobacteriales</taxon>
        <taxon>Halobacteriaceae</taxon>
        <taxon>Halodesulfurarchaeum</taxon>
    </lineage>
</organism>
<gene>
    <name evidence="3" type="ORF">HSR6_1283</name>
    <name evidence="2" type="ORF">HTSR_1213</name>
</gene>
<dbReference type="AlphaFoldDB" id="A0A1D8S4V0"/>
<keyword evidence="1" id="KW-0812">Transmembrane</keyword>
<evidence type="ECO:0000313" key="4">
    <source>
        <dbReference type="Proteomes" id="UP000185608"/>
    </source>
</evidence>
<evidence type="ECO:0000313" key="3">
    <source>
        <dbReference type="EMBL" id="APE95727.1"/>
    </source>
</evidence>
<dbReference type="KEGG" id="halh:HTSR_1213"/>
<dbReference type="EMBL" id="CP016804">
    <property type="protein sequence ID" value="APE95727.1"/>
    <property type="molecule type" value="Genomic_DNA"/>
</dbReference>
<evidence type="ECO:0000313" key="5">
    <source>
        <dbReference type="Proteomes" id="UP000186165"/>
    </source>
</evidence>
<keyword evidence="5" id="KW-1185">Reference proteome</keyword>
<name>A0A1D8S4V0_9EURY</name>
<reference evidence="2 4" key="1">
    <citation type="submission" date="2016-06" db="EMBL/GenBank/DDBJ databases">
        <title>Discovery of anaerobic lithoheterotrophic haloarchaeon capable of sulfur respiration by hydrogen and formate.</title>
        <authorList>
            <person name="Sorokin D.Y."/>
            <person name="Kublanov I.V."/>
            <person name="Roman P."/>
            <person name="Sinninghe Damste J.S."/>
            <person name="Golyshin P.N."/>
            <person name="Rojo D."/>
            <person name="Ciordia S."/>
            <person name="Mena Md.C."/>
            <person name="Ferrer M."/>
            <person name="Smedile F."/>
            <person name="Messina E."/>
            <person name="La Cono V."/>
            <person name="Yakimov M.M."/>
        </authorList>
    </citation>
    <scope>NUCLEOTIDE SEQUENCE [LARGE SCALE GENOMIC DNA]</scope>
    <source>
        <strain evidence="2 4">HTSR1</strain>
    </source>
</reference>
<dbReference type="KEGG" id="hhsr:HSR6_1283"/>
<dbReference type="Pfam" id="PF23958">
    <property type="entry name" value="DUF7287"/>
    <property type="match status" value="1"/>
</dbReference>
<accession>A0A1D8S4V0</accession>
<accession>A0A1J1ADD0</accession>
<sequence length="144" mass="14859">MNERGQSTLDFLLGIVLFLLAVTVVVGFVPGMLDPFVTGTEGHPVTADRAVTTLTSETLAVGESPYVTTGERVGAVINNSTEAELATALGVGNGARLNVTVTNRTGTVEQVGTDPPDTGAVTAAHRVISIDGQAATVTLRVWKP</sequence>
<dbReference type="GeneID" id="30417813"/>
<keyword evidence="1" id="KW-1133">Transmembrane helix</keyword>
<evidence type="ECO:0000313" key="2">
    <source>
        <dbReference type="EMBL" id="AOW80391.1"/>
    </source>
</evidence>
<evidence type="ECO:0000256" key="1">
    <source>
        <dbReference type="SAM" id="Phobius"/>
    </source>
</evidence>
<dbReference type="STRING" id="1873524.HSR6_1283"/>
<reference evidence="3" key="3">
    <citation type="journal article" date="2017" name="ISME J.">
        <title>Discovery of anaerobic lithoheterotrophic haloarchaea, ubiquitous in hypersaline habitats.</title>
        <authorList>
            <person name="Sorokin D.Y."/>
            <person name="Messina E."/>
            <person name="Smedile F."/>
            <person name="Roman P."/>
            <person name="Damste J.S.S."/>
            <person name="Ciordia S."/>
            <person name="Mena M.C."/>
            <person name="Ferrer M."/>
            <person name="Golyshin P.N."/>
            <person name="Kublanov I.V."/>
            <person name="Samarov N.I."/>
            <person name="Toshchakov S.V."/>
            <person name="La Cono V."/>
            <person name="Yakimov M.M."/>
        </authorList>
    </citation>
    <scope>NUCLEOTIDE SEQUENCE</scope>
    <source>
        <strain evidence="3">HSR6</strain>
    </source>
</reference>
<protein>
    <submittedName>
        <fullName evidence="2">Uncharacterized protein</fullName>
    </submittedName>
</protein>
<dbReference type="RefSeq" id="WP_070365082.1">
    <property type="nucleotide sequence ID" value="NZ_CP016070.1"/>
</dbReference>
<feature type="transmembrane region" description="Helical" evidence="1">
    <location>
        <begin position="12"/>
        <end position="33"/>
    </location>
</feature>
<dbReference type="EMBL" id="CP016070">
    <property type="protein sequence ID" value="AOW80391.1"/>
    <property type="molecule type" value="Genomic_DNA"/>
</dbReference>